<feature type="transmembrane region" description="Helical" evidence="6">
    <location>
        <begin position="155"/>
        <end position="179"/>
    </location>
</feature>
<evidence type="ECO:0000256" key="4">
    <source>
        <dbReference type="ARBA" id="ARBA00022989"/>
    </source>
</evidence>
<accession>A0ABU1I8G5</accession>
<gene>
    <name evidence="7" type="ORF">QE399_001199</name>
</gene>
<dbReference type="Pfam" id="PF01810">
    <property type="entry name" value="LysE"/>
    <property type="match status" value="1"/>
</dbReference>
<dbReference type="RefSeq" id="WP_309827049.1">
    <property type="nucleotide sequence ID" value="NZ_JAVIZX010000001.1"/>
</dbReference>
<keyword evidence="4 6" id="KW-1133">Transmembrane helix</keyword>
<feature type="transmembrane region" description="Helical" evidence="6">
    <location>
        <begin position="12"/>
        <end position="30"/>
    </location>
</feature>
<sequence>MFASLPWIPPLLQGFGMGAGLIMAIGAQNAHVLRTGLRRQHVGLTVAACIAVDVIAIAAGVAGMGALVQRSPVLLALARWGGAAFLAWYGLAAARRALHPAAALTAGPQAGPAPSRRTALAAVLAVSLLNPHMYLDTVVLLGALGGQQPPGLQGWFAAGAATASTLWFVALGCGARLLAPWFARPQAWRALDALVAAVMGALALTLALAPLGPAAPLSSSAAPSAPTAP</sequence>
<keyword evidence="8" id="KW-1185">Reference proteome</keyword>
<evidence type="ECO:0000256" key="2">
    <source>
        <dbReference type="ARBA" id="ARBA00022475"/>
    </source>
</evidence>
<evidence type="ECO:0000313" key="8">
    <source>
        <dbReference type="Proteomes" id="UP001267710"/>
    </source>
</evidence>
<evidence type="ECO:0000256" key="6">
    <source>
        <dbReference type="SAM" id="Phobius"/>
    </source>
</evidence>
<feature type="transmembrane region" description="Helical" evidence="6">
    <location>
        <begin position="191"/>
        <end position="211"/>
    </location>
</feature>
<evidence type="ECO:0000256" key="1">
    <source>
        <dbReference type="ARBA" id="ARBA00004651"/>
    </source>
</evidence>
<name>A0ABU1I8G5_9BURK</name>
<feature type="transmembrane region" description="Helical" evidence="6">
    <location>
        <begin position="42"/>
        <end position="67"/>
    </location>
</feature>
<feature type="transmembrane region" description="Helical" evidence="6">
    <location>
        <begin position="73"/>
        <end position="91"/>
    </location>
</feature>
<comment type="subcellular location">
    <subcellularLocation>
        <location evidence="1">Cell membrane</location>
        <topology evidence="1">Multi-pass membrane protein</topology>
    </subcellularLocation>
</comment>
<keyword evidence="5 6" id="KW-0472">Membrane</keyword>
<dbReference type="PANTHER" id="PTHR30086">
    <property type="entry name" value="ARGININE EXPORTER PROTEIN ARGO"/>
    <property type="match status" value="1"/>
</dbReference>
<reference evidence="7 8" key="1">
    <citation type="submission" date="2023-08" db="EMBL/GenBank/DDBJ databases">
        <title>Functional and genomic diversity of the sorghum phyllosphere microbiome.</title>
        <authorList>
            <person name="Shade A."/>
        </authorList>
    </citation>
    <scope>NUCLEOTIDE SEQUENCE [LARGE SCALE GENOMIC DNA]</scope>
    <source>
        <strain evidence="7 8">SORGH_AS_0335</strain>
    </source>
</reference>
<dbReference type="PANTHER" id="PTHR30086:SF20">
    <property type="entry name" value="ARGININE EXPORTER PROTEIN ARGO-RELATED"/>
    <property type="match status" value="1"/>
</dbReference>
<proteinExistence type="predicted"/>
<organism evidence="7 8">
    <name type="scientific">Paracidovorax wautersii</name>
    <dbReference type="NCBI Taxonomy" id="1177982"/>
    <lineage>
        <taxon>Bacteria</taxon>
        <taxon>Pseudomonadati</taxon>
        <taxon>Pseudomonadota</taxon>
        <taxon>Betaproteobacteria</taxon>
        <taxon>Burkholderiales</taxon>
        <taxon>Comamonadaceae</taxon>
        <taxon>Paracidovorax</taxon>
    </lineage>
</organism>
<protein>
    <submittedName>
        <fullName evidence="7">L-lysine exporter family protein LysE/ArgO</fullName>
    </submittedName>
</protein>
<keyword evidence="3 6" id="KW-0812">Transmembrane</keyword>
<evidence type="ECO:0000313" key="7">
    <source>
        <dbReference type="EMBL" id="MDR6213510.1"/>
    </source>
</evidence>
<keyword evidence="2" id="KW-1003">Cell membrane</keyword>
<comment type="caution">
    <text evidence="7">The sequence shown here is derived from an EMBL/GenBank/DDBJ whole genome shotgun (WGS) entry which is preliminary data.</text>
</comment>
<dbReference type="EMBL" id="JAVIZX010000001">
    <property type="protein sequence ID" value="MDR6213510.1"/>
    <property type="molecule type" value="Genomic_DNA"/>
</dbReference>
<feature type="transmembrane region" description="Helical" evidence="6">
    <location>
        <begin position="118"/>
        <end position="135"/>
    </location>
</feature>
<evidence type="ECO:0000256" key="3">
    <source>
        <dbReference type="ARBA" id="ARBA00022692"/>
    </source>
</evidence>
<evidence type="ECO:0000256" key="5">
    <source>
        <dbReference type="ARBA" id="ARBA00023136"/>
    </source>
</evidence>
<dbReference type="InterPro" id="IPR001123">
    <property type="entry name" value="LeuE-type"/>
</dbReference>
<dbReference type="Proteomes" id="UP001267710">
    <property type="component" value="Unassembled WGS sequence"/>
</dbReference>